<dbReference type="Gene3D" id="3.30.9.10">
    <property type="entry name" value="D-Amino Acid Oxidase, subunit A, domain 2"/>
    <property type="match status" value="1"/>
</dbReference>
<keyword evidence="1" id="KW-0560">Oxidoreductase</keyword>
<protein>
    <submittedName>
        <fullName evidence="4">FAD-binding oxidoreductase</fullName>
    </submittedName>
</protein>
<gene>
    <name evidence="5" type="ORF">GWK15_18285</name>
    <name evidence="4" type="ORF">GXW75_00220</name>
</gene>
<dbReference type="EMBL" id="JAAEDK010000001">
    <property type="protein sequence ID" value="MBR0657653.1"/>
    <property type="molecule type" value="Genomic_DNA"/>
</dbReference>
<evidence type="ECO:0000313" key="5">
    <source>
        <dbReference type="EMBL" id="NKE18909.1"/>
    </source>
</evidence>
<dbReference type="Pfam" id="PF01266">
    <property type="entry name" value="DAO"/>
    <property type="match status" value="1"/>
</dbReference>
<keyword evidence="6" id="KW-1185">Reference proteome</keyword>
<reference evidence="4" key="1">
    <citation type="submission" date="2020-01" db="EMBL/GenBank/DDBJ databases">
        <authorList>
            <person name="Rat A."/>
        </authorList>
    </citation>
    <scope>NUCLEOTIDE SEQUENCE</scope>
    <source>
        <strain evidence="4">LMG 31161</strain>
    </source>
</reference>
<dbReference type="SUPFAM" id="SSF51905">
    <property type="entry name" value="FAD/NAD(P)-binding domain"/>
    <property type="match status" value="1"/>
</dbReference>
<evidence type="ECO:0000259" key="3">
    <source>
        <dbReference type="Pfam" id="PF01266"/>
    </source>
</evidence>
<comment type="caution">
    <text evidence="4">The sequence shown here is derived from an EMBL/GenBank/DDBJ whole genome shotgun (WGS) entry which is preliminary data.</text>
</comment>
<feature type="region of interest" description="Disordered" evidence="2">
    <location>
        <begin position="1"/>
        <end position="23"/>
    </location>
</feature>
<evidence type="ECO:0000313" key="7">
    <source>
        <dbReference type="Proteomes" id="UP001138708"/>
    </source>
</evidence>
<proteinExistence type="predicted"/>
<dbReference type="InterPro" id="IPR036188">
    <property type="entry name" value="FAD/NAD-bd_sf"/>
</dbReference>
<name>A0A9X9WBE3_9PROT</name>
<dbReference type="AlphaFoldDB" id="A0A9X9WBE3"/>
<accession>A0A9X9WBE3</accession>
<dbReference type="RefSeq" id="WP_168042820.1">
    <property type="nucleotide sequence ID" value="NZ_JAAEDK010000001.1"/>
</dbReference>
<dbReference type="Gene3D" id="3.50.50.60">
    <property type="entry name" value="FAD/NAD(P)-binding domain"/>
    <property type="match status" value="1"/>
</dbReference>
<feature type="domain" description="FAD dependent oxidoreductase" evidence="3">
    <location>
        <begin position="31"/>
        <end position="383"/>
    </location>
</feature>
<reference evidence="5 6" key="2">
    <citation type="submission" date="2020-02" db="EMBL/GenBank/DDBJ databases">
        <authorList>
            <person name="Sun Q."/>
            <person name="Inoue M."/>
        </authorList>
    </citation>
    <scope>NUCLEOTIDE SEQUENCE [LARGE SCALE GENOMIC DNA]</scope>
    <source>
        <strain evidence="5 6">KCTC 22478</strain>
    </source>
</reference>
<sequence>MTAPTLPPSLYAATARPAPHTPPLDGDASVDVLVVGAGFTGLSTALHLAEAGTRTMVLEAAEPGWGASGRNGGQVNPGLKFDPDEVERDFGPELGARMVRFAWGAPETTFGLIRRWQIACDARQGGTMRAAYQPRHADGVRRSAEQGIRRGMPVTLLEGEAARAATGHDRYLAVMLDASGGDVQPLDYARGLAGAAQRAGAIVHGHTRVTSLRREAGSWHATTPTGTVRADHVVLATNGYTDGLWPGLRESVVPVFSSIAATAPLDPGIVAGIMPHRGSLYESGHITVYLRVDQAGRLLIGGRGPQRPIADHRSVQYLIDYAETLWPQLRGATWTHGWNGQLAMTKDHYPHIHAPAPGLYACLGYNGRGVALATAMGGEIARLVSGTPAGDIAMPVTGIRPIAFHRFWRMGVMAKVMEGRIRDRLGL</sequence>
<evidence type="ECO:0000256" key="2">
    <source>
        <dbReference type="SAM" id="MobiDB-lite"/>
    </source>
</evidence>
<dbReference type="Proteomes" id="UP001138708">
    <property type="component" value="Unassembled WGS sequence"/>
</dbReference>
<dbReference type="Proteomes" id="UP000746741">
    <property type="component" value="Unassembled WGS sequence"/>
</dbReference>
<evidence type="ECO:0000313" key="4">
    <source>
        <dbReference type="EMBL" id="MBR0657653.1"/>
    </source>
</evidence>
<dbReference type="InterPro" id="IPR006076">
    <property type="entry name" value="FAD-dep_OxRdtase"/>
</dbReference>
<dbReference type="PANTHER" id="PTHR13847:SF281">
    <property type="entry name" value="FAD DEPENDENT OXIDOREDUCTASE DOMAIN-CONTAINING PROTEIN"/>
    <property type="match status" value="1"/>
</dbReference>
<dbReference type="PANTHER" id="PTHR13847">
    <property type="entry name" value="SARCOSINE DEHYDROGENASE-RELATED"/>
    <property type="match status" value="1"/>
</dbReference>
<reference evidence="4" key="3">
    <citation type="journal article" date="2021" name="Syst. Appl. Microbiol.">
        <title>Roseomonas hellenica sp. nov., isolated from roots of wild-growing Alkanna tinctoria.</title>
        <authorList>
            <person name="Rat A."/>
            <person name="Naranjo H.D."/>
            <person name="Lebbe L."/>
            <person name="Cnockaert M."/>
            <person name="Krigas N."/>
            <person name="Grigoriadou K."/>
            <person name="Maloupa E."/>
            <person name="Willems A."/>
        </authorList>
    </citation>
    <scope>NUCLEOTIDE SEQUENCE</scope>
    <source>
        <strain evidence="4">LMG 31161</strain>
    </source>
</reference>
<evidence type="ECO:0000256" key="1">
    <source>
        <dbReference type="ARBA" id="ARBA00023002"/>
    </source>
</evidence>
<dbReference type="GO" id="GO:0005737">
    <property type="term" value="C:cytoplasm"/>
    <property type="evidence" value="ECO:0007669"/>
    <property type="project" value="TreeGrafter"/>
</dbReference>
<dbReference type="GO" id="GO:0016491">
    <property type="term" value="F:oxidoreductase activity"/>
    <property type="evidence" value="ECO:0007669"/>
    <property type="project" value="UniProtKB-KW"/>
</dbReference>
<organism evidence="4 7">
    <name type="scientific">Neoroseomonas oryzicola</name>
    <dbReference type="NCBI Taxonomy" id="535904"/>
    <lineage>
        <taxon>Bacteria</taxon>
        <taxon>Pseudomonadati</taxon>
        <taxon>Pseudomonadota</taxon>
        <taxon>Alphaproteobacteria</taxon>
        <taxon>Acetobacterales</taxon>
        <taxon>Acetobacteraceae</taxon>
        <taxon>Neoroseomonas</taxon>
    </lineage>
</organism>
<evidence type="ECO:0000313" key="6">
    <source>
        <dbReference type="Proteomes" id="UP000746741"/>
    </source>
</evidence>
<dbReference type="EMBL" id="JAAVUP010000006">
    <property type="protein sequence ID" value="NKE18909.1"/>
    <property type="molecule type" value="Genomic_DNA"/>
</dbReference>